<dbReference type="InterPro" id="IPR029016">
    <property type="entry name" value="GAF-like_dom_sf"/>
</dbReference>
<dbReference type="GO" id="GO:0006071">
    <property type="term" value="P:glycerol metabolic process"/>
    <property type="evidence" value="ECO:0007669"/>
    <property type="project" value="UniProtKB-KW"/>
</dbReference>
<evidence type="ECO:0000256" key="5">
    <source>
        <dbReference type="ARBA" id="ARBA00058938"/>
    </source>
</evidence>
<evidence type="ECO:0000256" key="6">
    <source>
        <dbReference type="ARBA" id="ARBA00070406"/>
    </source>
</evidence>
<dbReference type="GO" id="GO:0003677">
    <property type="term" value="F:DNA binding"/>
    <property type="evidence" value="ECO:0007669"/>
    <property type="project" value="UniProtKB-KW"/>
</dbReference>
<proteinExistence type="predicted"/>
<dbReference type="STRING" id="1841859.GCA_900157385_04134"/>
<dbReference type="SUPFAM" id="SSF46785">
    <property type="entry name" value="Winged helix' DNA-binding domain"/>
    <property type="match status" value="1"/>
</dbReference>
<evidence type="ECO:0000256" key="3">
    <source>
        <dbReference type="ARBA" id="ARBA00023125"/>
    </source>
</evidence>
<reference evidence="9 10" key="1">
    <citation type="submission" date="2017-01" db="EMBL/GenBank/DDBJ databases">
        <authorList>
            <consortium name="Urmite Genomes"/>
        </authorList>
    </citation>
    <scope>NUCLEOTIDE SEQUENCE [LARGE SCALE GENOMIC DNA]</scope>
    <source>
        <strain evidence="9 10">AB308</strain>
    </source>
</reference>
<dbReference type="SUPFAM" id="SSF55781">
    <property type="entry name" value="GAF domain-like"/>
    <property type="match status" value="1"/>
</dbReference>
<dbReference type="InterPro" id="IPR036390">
    <property type="entry name" value="WH_DNA-bd_sf"/>
</dbReference>
<evidence type="ECO:0000313" key="10">
    <source>
        <dbReference type="Proteomes" id="UP000241595"/>
    </source>
</evidence>
<evidence type="ECO:0000256" key="4">
    <source>
        <dbReference type="ARBA" id="ARBA00023163"/>
    </source>
</evidence>
<evidence type="ECO:0000313" key="9">
    <source>
        <dbReference type="EMBL" id="SPM30624.1"/>
    </source>
</evidence>
<evidence type="ECO:0000259" key="7">
    <source>
        <dbReference type="PROSITE" id="PS51077"/>
    </source>
</evidence>
<dbReference type="GO" id="GO:0045892">
    <property type="term" value="P:negative regulation of DNA-templated transcription"/>
    <property type="evidence" value="ECO:0007669"/>
    <property type="project" value="TreeGrafter"/>
</dbReference>
<dbReference type="InterPro" id="IPR036388">
    <property type="entry name" value="WH-like_DNA-bd_sf"/>
</dbReference>
<protein>
    <recommendedName>
        <fullName evidence="6">Glycerol operon regulatory protein</fullName>
    </recommendedName>
</protein>
<evidence type="ECO:0000259" key="8">
    <source>
        <dbReference type="PROSITE" id="PS51078"/>
    </source>
</evidence>
<keyword evidence="10" id="KW-1185">Reference proteome</keyword>
<dbReference type="RefSeq" id="WP_077101704.1">
    <property type="nucleotide sequence ID" value="NZ_LT717701.1"/>
</dbReference>
<keyword evidence="4" id="KW-0804">Transcription</keyword>
<dbReference type="Gene3D" id="1.10.10.10">
    <property type="entry name" value="Winged helix-like DNA-binding domain superfamily/Winged helix DNA-binding domain"/>
    <property type="match status" value="1"/>
</dbReference>
<dbReference type="FunFam" id="1.10.10.10:FF:000056">
    <property type="entry name" value="IclR family transcriptional regulator"/>
    <property type="match status" value="1"/>
</dbReference>
<comment type="function">
    <text evidence="5">May be an activator protein for the gylABX operon.</text>
</comment>
<dbReference type="OrthoDB" id="7495200at2"/>
<dbReference type="GO" id="GO:0003700">
    <property type="term" value="F:DNA-binding transcription factor activity"/>
    <property type="evidence" value="ECO:0007669"/>
    <property type="project" value="TreeGrafter"/>
</dbReference>
<dbReference type="Pfam" id="PF09339">
    <property type="entry name" value="HTH_IclR"/>
    <property type="match status" value="1"/>
</dbReference>
<dbReference type="InterPro" id="IPR050707">
    <property type="entry name" value="HTH_MetabolicPath_Reg"/>
</dbReference>
<dbReference type="InterPro" id="IPR014757">
    <property type="entry name" value="Tscrpt_reg_IclR_C"/>
</dbReference>
<keyword evidence="2" id="KW-0805">Transcription regulation</keyword>
<dbReference type="Gene3D" id="3.30.450.40">
    <property type="match status" value="1"/>
</dbReference>
<evidence type="ECO:0000256" key="1">
    <source>
        <dbReference type="ARBA" id="ARBA00022798"/>
    </source>
</evidence>
<feature type="domain" description="HTH iclR-type" evidence="7">
    <location>
        <begin position="21"/>
        <end position="83"/>
    </location>
</feature>
<dbReference type="PROSITE" id="PS51078">
    <property type="entry name" value="ICLR_ED"/>
    <property type="match status" value="1"/>
</dbReference>
<dbReference type="EMBL" id="FTRV01000015">
    <property type="protein sequence ID" value="SPM30624.1"/>
    <property type="molecule type" value="Genomic_DNA"/>
</dbReference>
<dbReference type="PANTHER" id="PTHR30136:SF35">
    <property type="entry name" value="HTH-TYPE TRANSCRIPTIONAL REGULATOR RV1719"/>
    <property type="match status" value="1"/>
</dbReference>
<name>A0A2U3NGR2_9MYCO</name>
<dbReference type="InterPro" id="IPR005471">
    <property type="entry name" value="Tscrpt_reg_IclR_N"/>
</dbReference>
<dbReference type="AlphaFoldDB" id="A0A2U3NGR2"/>
<keyword evidence="3 9" id="KW-0238">DNA-binding</keyword>
<gene>
    <name evidence="9" type="ORF">MTAB308_4133</name>
</gene>
<dbReference type="PROSITE" id="PS51077">
    <property type="entry name" value="HTH_ICLR"/>
    <property type="match status" value="1"/>
</dbReference>
<evidence type="ECO:0000256" key="2">
    <source>
        <dbReference type="ARBA" id="ARBA00023015"/>
    </source>
</evidence>
<sequence length="279" mass="29888">MARKRSVTGRAQPDNRSSYIVTALARGLAVLNAFGPERYELSLRDLADAAGVTPASAFRIGFTLIEAGYVIRNPVTKGYRLGPRALSIGIETLSAMTLTEIAAPYLVALRDRTNETVKLAIPTGLQVVVVARVPSLSYPTMTNYIGAQMPATISSLGRAVLAWETTELMTSVLSKTKSLRLTPKTLPKPQLREELETTRKRGYAVNDQGTTMEHRSVGAPLLASSGHPIGAVNVSVSAQRISMAELKRRIAPEVVQTAADISRVLPPEVQGAGRLGVSV</sequence>
<dbReference type="Proteomes" id="UP000241595">
    <property type="component" value="Unassembled WGS sequence"/>
</dbReference>
<organism evidence="9 10">
    <name type="scientific">Mycobacterium terramassiliense</name>
    <dbReference type="NCBI Taxonomy" id="1841859"/>
    <lineage>
        <taxon>Bacteria</taxon>
        <taxon>Bacillati</taxon>
        <taxon>Actinomycetota</taxon>
        <taxon>Actinomycetes</taxon>
        <taxon>Mycobacteriales</taxon>
        <taxon>Mycobacteriaceae</taxon>
        <taxon>Mycobacterium</taxon>
    </lineage>
</organism>
<dbReference type="PANTHER" id="PTHR30136">
    <property type="entry name" value="HELIX-TURN-HELIX TRANSCRIPTIONAL REGULATOR, ICLR FAMILY"/>
    <property type="match status" value="1"/>
</dbReference>
<accession>A0A2U3NGR2</accession>
<dbReference type="Pfam" id="PF01614">
    <property type="entry name" value="IclR_C"/>
    <property type="match status" value="1"/>
</dbReference>
<feature type="domain" description="IclR-ED" evidence="8">
    <location>
        <begin position="84"/>
        <end position="267"/>
    </location>
</feature>
<keyword evidence="1" id="KW-0319">Glycerol metabolism</keyword>
<dbReference type="SMART" id="SM00346">
    <property type="entry name" value="HTH_ICLR"/>
    <property type="match status" value="1"/>
</dbReference>